<evidence type="ECO:0000313" key="7">
    <source>
        <dbReference type="Proteomes" id="UP001520140"/>
    </source>
</evidence>
<dbReference type="Pfam" id="PF01614">
    <property type="entry name" value="IclR_C"/>
    <property type="match status" value="1"/>
</dbReference>
<feature type="domain" description="IclR-ED" evidence="5">
    <location>
        <begin position="76"/>
        <end position="258"/>
    </location>
</feature>
<evidence type="ECO:0000256" key="2">
    <source>
        <dbReference type="ARBA" id="ARBA00023125"/>
    </source>
</evidence>
<protein>
    <submittedName>
        <fullName evidence="6">IclR family transcriptional regulator</fullName>
    </submittedName>
</protein>
<dbReference type="PANTHER" id="PTHR30136">
    <property type="entry name" value="HELIX-TURN-HELIX TRANSCRIPTIONAL REGULATOR, ICLR FAMILY"/>
    <property type="match status" value="1"/>
</dbReference>
<evidence type="ECO:0000256" key="1">
    <source>
        <dbReference type="ARBA" id="ARBA00023015"/>
    </source>
</evidence>
<dbReference type="SUPFAM" id="SSF55781">
    <property type="entry name" value="GAF domain-like"/>
    <property type="match status" value="1"/>
</dbReference>
<evidence type="ECO:0000313" key="6">
    <source>
        <dbReference type="EMBL" id="MBY6322647.1"/>
    </source>
</evidence>
<accession>A0ABS7NY60</accession>
<dbReference type="Gene3D" id="1.10.10.10">
    <property type="entry name" value="Winged helix-like DNA-binding domain superfamily/Winged helix DNA-binding domain"/>
    <property type="match status" value="1"/>
</dbReference>
<dbReference type="PROSITE" id="PS51077">
    <property type="entry name" value="HTH_ICLR"/>
    <property type="match status" value="1"/>
</dbReference>
<dbReference type="Proteomes" id="UP001520140">
    <property type="component" value="Unassembled WGS sequence"/>
</dbReference>
<keyword evidence="2" id="KW-0238">DNA-binding</keyword>
<dbReference type="InterPro" id="IPR036388">
    <property type="entry name" value="WH-like_DNA-bd_sf"/>
</dbReference>
<dbReference type="InterPro" id="IPR036390">
    <property type="entry name" value="WH_DNA-bd_sf"/>
</dbReference>
<dbReference type="SMART" id="SM00346">
    <property type="entry name" value="HTH_ICLR"/>
    <property type="match status" value="1"/>
</dbReference>
<dbReference type="InterPro" id="IPR014757">
    <property type="entry name" value="Tscrpt_reg_IclR_C"/>
</dbReference>
<dbReference type="EMBL" id="JABUKG010000023">
    <property type="protein sequence ID" value="MBY6322647.1"/>
    <property type="molecule type" value="Genomic_DNA"/>
</dbReference>
<feature type="domain" description="HTH iclR-type" evidence="4">
    <location>
        <begin position="14"/>
        <end position="75"/>
    </location>
</feature>
<dbReference type="Gene3D" id="3.30.450.40">
    <property type="match status" value="1"/>
</dbReference>
<keyword evidence="1" id="KW-0805">Transcription regulation</keyword>
<dbReference type="RefSeq" id="WP_068103116.1">
    <property type="nucleotide sequence ID" value="NZ_JABUKE010000024.1"/>
</dbReference>
<evidence type="ECO:0000256" key="3">
    <source>
        <dbReference type="ARBA" id="ARBA00023163"/>
    </source>
</evidence>
<gene>
    <name evidence="6" type="ORF">HQ605_17645</name>
</gene>
<comment type="caution">
    <text evidence="6">The sequence shown here is derived from an EMBL/GenBank/DDBJ whole genome shotgun (WGS) entry which is preliminary data.</text>
</comment>
<evidence type="ECO:0000259" key="4">
    <source>
        <dbReference type="PROSITE" id="PS51077"/>
    </source>
</evidence>
<dbReference type="InterPro" id="IPR050707">
    <property type="entry name" value="HTH_MetabolicPath_Reg"/>
</dbReference>
<reference evidence="6 7" key="1">
    <citation type="submission" date="2020-06" db="EMBL/GenBank/DDBJ databases">
        <title>Taxonomy, biology and ecology of Rhodococcus bacteria occurring in California pistachio and other woody hosts as revealed by genome sequence analyses.</title>
        <authorList>
            <person name="Gai Y."/>
            <person name="Riely B."/>
        </authorList>
    </citation>
    <scope>NUCLEOTIDE SEQUENCE [LARGE SCALE GENOMIC DNA]</scope>
    <source>
        <strain evidence="6 7">BP-284</strain>
    </source>
</reference>
<evidence type="ECO:0000259" key="5">
    <source>
        <dbReference type="PROSITE" id="PS51078"/>
    </source>
</evidence>
<organism evidence="6 7">
    <name type="scientific">Rhodococcoides kroppenstedtii</name>
    <dbReference type="NCBI Taxonomy" id="293050"/>
    <lineage>
        <taxon>Bacteria</taxon>
        <taxon>Bacillati</taxon>
        <taxon>Actinomycetota</taxon>
        <taxon>Actinomycetes</taxon>
        <taxon>Mycobacteriales</taxon>
        <taxon>Nocardiaceae</taxon>
        <taxon>Rhodococcoides</taxon>
    </lineage>
</organism>
<proteinExistence type="predicted"/>
<keyword evidence="3" id="KW-0804">Transcription</keyword>
<keyword evidence="7" id="KW-1185">Reference proteome</keyword>
<dbReference type="Pfam" id="PF09339">
    <property type="entry name" value="HTH_IclR"/>
    <property type="match status" value="1"/>
</dbReference>
<dbReference type="InterPro" id="IPR005471">
    <property type="entry name" value="Tscrpt_reg_IclR_N"/>
</dbReference>
<dbReference type="InterPro" id="IPR029016">
    <property type="entry name" value="GAF-like_dom_sf"/>
</dbReference>
<dbReference type="PROSITE" id="PS51078">
    <property type="entry name" value="ICLR_ED"/>
    <property type="match status" value="1"/>
</dbReference>
<dbReference type="PANTHER" id="PTHR30136:SF24">
    <property type="entry name" value="HTH-TYPE TRANSCRIPTIONAL REPRESSOR ALLR"/>
    <property type="match status" value="1"/>
</dbReference>
<name>A0ABS7NY60_9NOCA</name>
<dbReference type="SUPFAM" id="SSF46785">
    <property type="entry name" value="Winged helix' DNA-binding domain"/>
    <property type="match status" value="1"/>
</dbReference>
<sequence>MSSESAGAVTRDVVGAVLKACALLEHFDTARPVWSLNELTVASGMNKTTVHRLMTTLIHAGWVARTADGGYRIAMPLFEIGSAAVSRLDIRDAAKPVLQELAAAFGDTAYLMVPAESGAVCIDRVEGNNSLVVAGISIGSVIPYHAAAGPTVMLAYSPELRADWLERDLPAFTDRTTTDPTALREHLDRVVAQGYSISDADYLDGVAAVAAPILGQRRELVASVSVGGRRDAFDGDGLVARVDAVRAAARRLSRVAEALHDPTDA</sequence>